<feature type="transmembrane region" description="Helical" evidence="5">
    <location>
        <begin position="170"/>
        <end position="190"/>
    </location>
</feature>
<dbReference type="InterPro" id="IPR050475">
    <property type="entry name" value="Prenyltransferase_related"/>
</dbReference>
<feature type="transmembrane region" description="Helical" evidence="5">
    <location>
        <begin position="88"/>
        <end position="107"/>
    </location>
</feature>
<name>A0A1F6CC83_HANXR</name>
<feature type="transmembrane region" description="Helical" evidence="5">
    <location>
        <begin position="21"/>
        <end position="39"/>
    </location>
</feature>
<feature type="transmembrane region" description="Helical" evidence="5">
    <location>
        <begin position="235"/>
        <end position="255"/>
    </location>
</feature>
<gene>
    <name evidence="6" type="ORF">A3F84_00250</name>
</gene>
<dbReference type="EMBL" id="MFKF01000282">
    <property type="protein sequence ID" value="OGG46855.1"/>
    <property type="molecule type" value="Genomic_DNA"/>
</dbReference>
<dbReference type="Gene3D" id="1.10.357.140">
    <property type="entry name" value="UbiA prenyltransferase"/>
    <property type="match status" value="1"/>
</dbReference>
<sequence length="293" mass="31595">MRQEGSRLSLAKVFLDLMRPFTLLAPAVGILAASAMAGVGFPRPVALLCALAAALLNGAANAANQCFDVEIDRINKPGRPLPSGRVGLRAGAAFSALLYAGALSLSFCVNRDVFLIFLFTASLTFLYSAPPLRLKRHFLTASLTLAVTRGCLLIVAGWACVGPVWSPTPWFIGLMFGLYILGAGSTKDFADIRGDRAFGIRTLPILIGVRRSAILISPFLVLPFLLIPLGVYRDWLTPAALPLTGLSAWGLYIAYLMVRRPEALTLETNHVSWKHMYLLLMAGQVGFALAYTV</sequence>
<keyword evidence="2 5" id="KW-0812">Transmembrane</keyword>
<keyword evidence="3 5" id="KW-1133">Transmembrane helix</keyword>
<evidence type="ECO:0000256" key="2">
    <source>
        <dbReference type="ARBA" id="ARBA00022692"/>
    </source>
</evidence>
<accession>A0A1F6CC83</accession>
<dbReference type="AlphaFoldDB" id="A0A1F6CC83"/>
<evidence type="ECO:0000256" key="5">
    <source>
        <dbReference type="SAM" id="Phobius"/>
    </source>
</evidence>
<evidence type="ECO:0000256" key="4">
    <source>
        <dbReference type="ARBA" id="ARBA00023136"/>
    </source>
</evidence>
<feature type="transmembrane region" description="Helical" evidence="5">
    <location>
        <begin position="45"/>
        <end position="67"/>
    </location>
</feature>
<feature type="transmembrane region" description="Helical" evidence="5">
    <location>
        <begin position="113"/>
        <end position="129"/>
    </location>
</feature>
<dbReference type="InterPro" id="IPR000537">
    <property type="entry name" value="UbiA_prenyltransferase"/>
</dbReference>
<evidence type="ECO:0000256" key="1">
    <source>
        <dbReference type="ARBA" id="ARBA00004141"/>
    </source>
</evidence>
<feature type="transmembrane region" description="Helical" evidence="5">
    <location>
        <begin position="141"/>
        <end position="164"/>
    </location>
</feature>
<dbReference type="GO" id="GO:0016765">
    <property type="term" value="F:transferase activity, transferring alkyl or aryl (other than methyl) groups"/>
    <property type="evidence" value="ECO:0007669"/>
    <property type="project" value="InterPro"/>
</dbReference>
<comment type="subcellular location">
    <subcellularLocation>
        <location evidence="1">Membrane</location>
        <topology evidence="1">Multi-pass membrane protein</topology>
    </subcellularLocation>
</comment>
<proteinExistence type="predicted"/>
<dbReference type="Proteomes" id="UP000178606">
    <property type="component" value="Unassembled WGS sequence"/>
</dbReference>
<organism evidence="6 7">
    <name type="scientific">Handelsmanbacteria sp. (strain RIFCSPLOWO2_12_FULL_64_10)</name>
    <dbReference type="NCBI Taxonomy" id="1817868"/>
    <lineage>
        <taxon>Bacteria</taxon>
        <taxon>Candidatus Handelsmaniibacteriota</taxon>
    </lineage>
</organism>
<keyword evidence="4 5" id="KW-0472">Membrane</keyword>
<dbReference type="Pfam" id="PF01040">
    <property type="entry name" value="UbiA"/>
    <property type="match status" value="1"/>
</dbReference>
<comment type="caution">
    <text evidence="6">The sequence shown here is derived from an EMBL/GenBank/DDBJ whole genome shotgun (WGS) entry which is preliminary data.</text>
</comment>
<reference evidence="6 7" key="1">
    <citation type="journal article" date="2016" name="Nat. Commun.">
        <title>Thousands of microbial genomes shed light on interconnected biogeochemical processes in an aquifer system.</title>
        <authorList>
            <person name="Anantharaman K."/>
            <person name="Brown C.T."/>
            <person name="Hug L.A."/>
            <person name="Sharon I."/>
            <person name="Castelle C.J."/>
            <person name="Probst A.J."/>
            <person name="Thomas B.C."/>
            <person name="Singh A."/>
            <person name="Wilkins M.J."/>
            <person name="Karaoz U."/>
            <person name="Brodie E.L."/>
            <person name="Williams K.H."/>
            <person name="Hubbard S.S."/>
            <person name="Banfield J.F."/>
        </authorList>
    </citation>
    <scope>NUCLEOTIDE SEQUENCE [LARGE SCALE GENOMIC DNA]</scope>
    <source>
        <strain evidence="7">RIFCSPLOWO2_12_FULL_64_10</strain>
    </source>
</reference>
<evidence type="ECO:0000256" key="3">
    <source>
        <dbReference type="ARBA" id="ARBA00022989"/>
    </source>
</evidence>
<evidence type="ECO:0000313" key="7">
    <source>
        <dbReference type="Proteomes" id="UP000178606"/>
    </source>
</evidence>
<protein>
    <recommendedName>
        <fullName evidence="8">4-hydroxybenzoate polyprenyltransferase</fullName>
    </recommendedName>
</protein>
<evidence type="ECO:0000313" key="6">
    <source>
        <dbReference type="EMBL" id="OGG46855.1"/>
    </source>
</evidence>
<evidence type="ECO:0008006" key="8">
    <source>
        <dbReference type="Google" id="ProtNLM"/>
    </source>
</evidence>
<feature type="transmembrane region" description="Helical" evidence="5">
    <location>
        <begin position="276"/>
        <end position="292"/>
    </location>
</feature>
<feature type="transmembrane region" description="Helical" evidence="5">
    <location>
        <begin position="211"/>
        <end position="229"/>
    </location>
</feature>
<dbReference type="InterPro" id="IPR044878">
    <property type="entry name" value="UbiA_sf"/>
</dbReference>
<dbReference type="PANTHER" id="PTHR42723:SF1">
    <property type="entry name" value="CHLOROPHYLL SYNTHASE, CHLOROPLASTIC"/>
    <property type="match status" value="1"/>
</dbReference>
<dbReference type="PANTHER" id="PTHR42723">
    <property type="entry name" value="CHLOROPHYLL SYNTHASE"/>
    <property type="match status" value="1"/>
</dbReference>
<dbReference type="Gene3D" id="1.20.120.1780">
    <property type="entry name" value="UbiA prenyltransferase"/>
    <property type="match status" value="1"/>
</dbReference>
<dbReference type="GO" id="GO:0016020">
    <property type="term" value="C:membrane"/>
    <property type="evidence" value="ECO:0007669"/>
    <property type="project" value="UniProtKB-SubCell"/>
</dbReference>